<dbReference type="InterPro" id="IPR013098">
    <property type="entry name" value="Ig_I-set"/>
</dbReference>
<keyword evidence="1" id="KW-0393">Immunoglobulin domain</keyword>
<proteinExistence type="predicted"/>
<evidence type="ECO:0000259" key="3">
    <source>
        <dbReference type="PROSITE" id="PS50835"/>
    </source>
</evidence>
<dbReference type="GO" id="GO:0007156">
    <property type="term" value="P:homophilic cell adhesion via plasma membrane adhesion molecules"/>
    <property type="evidence" value="ECO:0007669"/>
    <property type="project" value="TreeGrafter"/>
</dbReference>
<comment type="caution">
    <text evidence="4">The sequence shown here is derived from an EMBL/GenBank/DDBJ whole genome shotgun (WGS) entry which is preliminary data.</text>
</comment>
<dbReference type="InterPro" id="IPR003598">
    <property type="entry name" value="Ig_sub2"/>
</dbReference>
<dbReference type="GO" id="GO:0070593">
    <property type="term" value="P:dendrite self-avoidance"/>
    <property type="evidence" value="ECO:0007669"/>
    <property type="project" value="TreeGrafter"/>
</dbReference>
<name>A0A8J2J2Z0_9HEXA</name>
<dbReference type="OrthoDB" id="6138780at2759"/>
<reference evidence="4" key="1">
    <citation type="submission" date="2021-06" db="EMBL/GenBank/DDBJ databases">
        <authorList>
            <person name="Hodson N. C."/>
            <person name="Mongue J. A."/>
            <person name="Jaron S. K."/>
        </authorList>
    </citation>
    <scope>NUCLEOTIDE SEQUENCE</scope>
</reference>
<dbReference type="GO" id="GO:0005886">
    <property type="term" value="C:plasma membrane"/>
    <property type="evidence" value="ECO:0007669"/>
    <property type="project" value="TreeGrafter"/>
</dbReference>
<organism evidence="4 5">
    <name type="scientific">Allacma fusca</name>
    <dbReference type="NCBI Taxonomy" id="39272"/>
    <lineage>
        <taxon>Eukaryota</taxon>
        <taxon>Metazoa</taxon>
        <taxon>Ecdysozoa</taxon>
        <taxon>Arthropoda</taxon>
        <taxon>Hexapoda</taxon>
        <taxon>Collembola</taxon>
        <taxon>Symphypleona</taxon>
        <taxon>Sminthuridae</taxon>
        <taxon>Allacma</taxon>
    </lineage>
</organism>
<accession>A0A8J2J2Z0</accession>
<dbReference type="GO" id="GO:0007411">
    <property type="term" value="P:axon guidance"/>
    <property type="evidence" value="ECO:0007669"/>
    <property type="project" value="TreeGrafter"/>
</dbReference>
<feature type="domain" description="Ig-like" evidence="3">
    <location>
        <begin position="276"/>
        <end position="363"/>
    </location>
</feature>
<dbReference type="PROSITE" id="PS50835">
    <property type="entry name" value="IG_LIKE"/>
    <property type="match status" value="2"/>
</dbReference>
<dbReference type="Pfam" id="PF07679">
    <property type="entry name" value="I-set"/>
    <property type="match status" value="1"/>
</dbReference>
<gene>
    <name evidence="4" type="ORF">AFUS01_LOCUS1028</name>
</gene>
<dbReference type="InterPro" id="IPR003599">
    <property type="entry name" value="Ig_sub"/>
</dbReference>
<feature type="compositionally biased region" description="Polar residues" evidence="2">
    <location>
        <begin position="67"/>
        <end position="83"/>
    </location>
</feature>
<dbReference type="GO" id="GO:0098632">
    <property type="term" value="F:cell-cell adhesion mediator activity"/>
    <property type="evidence" value="ECO:0007669"/>
    <property type="project" value="TreeGrafter"/>
</dbReference>
<dbReference type="GO" id="GO:0030424">
    <property type="term" value="C:axon"/>
    <property type="evidence" value="ECO:0007669"/>
    <property type="project" value="TreeGrafter"/>
</dbReference>
<evidence type="ECO:0000313" key="4">
    <source>
        <dbReference type="EMBL" id="CAG7658800.1"/>
    </source>
</evidence>
<dbReference type="Pfam" id="PF13927">
    <property type="entry name" value="Ig_3"/>
    <property type="match status" value="1"/>
</dbReference>
<dbReference type="Proteomes" id="UP000708208">
    <property type="component" value="Unassembled WGS sequence"/>
</dbReference>
<sequence>MDQMRASRDGLELNQKLKVILPYRQLWDRETIFVGIDHTQLPIPKRKALNRRVKYLRKYKDGRISARATNSLKGSRRNSANKINKSRRGWNLQPITSSSQAEEVKGPEVELTSGVSTGSFKSGVTNKQWLELEGIPPSRVPVRLHSDLTLECQAVGSPPPMIYWLKNGKPIDNQAASFSSEELANQVDRESNGIAYSVGEKSGFVMAKTKSKLPLRCIRPEDEAQYTCVADNDGRQLIASTVVVIEEDDPSGEMRPECEYKLAMFAFNKKVKRGTPAFILASETLHMESIGSDVVLPCRGAGRPRPKITWIDAEGQRIVSGKKFQVNSNGNLLIRNLSWNEMGEYSCVAENSFGNDLASTFLYPLMTEDS</sequence>
<feature type="region of interest" description="Disordered" evidence="2">
    <location>
        <begin position="66"/>
        <end position="112"/>
    </location>
</feature>
<protein>
    <recommendedName>
        <fullName evidence="3">Ig-like domain-containing protein</fullName>
    </recommendedName>
</protein>
<dbReference type="AlphaFoldDB" id="A0A8J2J2Z0"/>
<keyword evidence="5" id="KW-1185">Reference proteome</keyword>
<dbReference type="SMART" id="SM00408">
    <property type="entry name" value="IGc2"/>
    <property type="match status" value="2"/>
</dbReference>
<dbReference type="InterPro" id="IPR007110">
    <property type="entry name" value="Ig-like_dom"/>
</dbReference>
<dbReference type="PANTHER" id="PTHR10075:SF109">
    <property type="entry name" value="NEURAL_ECTODERMAL DEVELOPMENT FACTOR IMP-L2"/>
    <property type="match status" value="1"/>
</dbReference>
<dbReference type="PANTHER" id="PTHR10075">
    <property type="entry name" value="BASIGIN RELATED"/>
    <property type="match status" value="1"/>
</dbReference>
<evidence type="ECO:0000256" key="1">
    <source>
        <dbReference type="ARBA" id="ARBA00023319"/>
    </source>
</evidence>
<evidence type="ECO:0000313" key="5">
    <source>
        <dbReference type="Proteomes" id="UP000708208"/>
    </source>
</evidence>
<feature type="domain" description="Ig-like" evidence="3">
    <location>
        <begin position="107"/>
        <end position="245"/>
    </location>
</feature>
<evidence type="ECO:0000256" key="2">
    <source>
        <dbReference type="SAM" id="MobiDB-lite"/>
    </source>
</evidence>
<dbReference type="SMART" id="SM00409">
    <property type="entry name" value="IG"/>
    <property type="match status" value="2"/>
</dbReference>
<dbReference type="EMBL" id="CAJVCH010005676">
    <property type="protein sequence ID" value="CAG7658800.1"/>
    <property type="molecule type" value="Genomic_DNA"/>
</dbReference>